<dbReference type="Proteomes" id="UP001217918">
    <property type="component" value="Unassembled WGS sequence"/>
</dbReference>
<evidence type="ECO:0000256" key="2">
    <source>
        <dbReference type="SAM" id="MobiDB-lite"/>
    </source>
</evidence>
<dbReference type="SUPFAM" id="SSF53098">
    <property type="entry name" value="Ribonuclease H-like"/>
    <property type="match status" value="1"/>
</dbReference>
<evidence type="ECO:0000313" key="4">
    <source>
        <dbReference type="EMBL" id="KAK2073395.1"/>
    </source>
</evidence>
<keyword evidence="5" id="KW-1185">Reference proteome</keyword>
<dbReference type="AlphaFoldDB" id="A0AAD9MFT5"/>
<dbReference type="GO" id="GO:0003723">
    <property type="term" value="F:RNA binding"/>
    <property type="evidence" value="ECO:0007669"/>
    <property type="project" value="UniProtKB-KW"/>
</dbReference>
<feature type="region of interest" description="Disordered" evidence="2">
    <location>
        <begin position="324"/>
        <end position="361"/>
    </location>
</feature>
<dbReference type="EMBL" id="JAQQPM010000007">
    <property type="protein sequence ID" value="KAK2073395.1"/>
    <property type="molecule type" value="Genomic_DNA"/>
</dbReference>
<dbReference type="GO" id="GO:0015074">
    <property type="term" value="P:DNA integration"/>
    <property type="evidence" value="ECO:0007669"/>
    <property type="project" value="InterPro"/>
</dbReference>
<proteinExistence type="predicted"/>
<dbReference type="PROSITE" id="PS50994">
    <property type="entry name" value="INTEGRASE"/>
    <property type="match status" value="1"/>
</dbReference>
<evidence type="ECO:0000259" key="3">
    <source>
        <dbReference type="PROSITE" id="PS50994"/>
    </source>
</evidence>
<gene>
    <name evidence="4" type="ORF">P8C59_007683</name>
</gene>
<name>A0AAD9MFT5_9PEZI</name>
<dbReference type="GO" id="GO:0005634">
    <property type="term" value="C:nucleus"/>
    <property type="evidence" value="ECO:0007669"/>
    <property type="project" value="UniProtKB-ARBA"/>
</dbReference>
<organism evidence="4 5">
    <name type="scientific">Phyllachora maydis</name>
    <dbReference type="NCBI Taxonomy" id="1825666"/>
    <lineage>
        <taxon>Eukaryota</taxon>
        <taxon>Fungi</taxon>
        <taxon>Dikarya</taxon>
        <taxon>Ascomycota</taxon>
        <taxon>Pezizomycotina</taxon>
        <taxon>Sordariomycetes</taxon>
        <taxon>Sordariomycetidae</taxon>
        <taxon>Phyllachorales</taxon>
        <taxon>Phyllachoraceae</taxon>
        <taxon>Phyllachora</taxon>
    </lineage>
</organism>
<accession>A0AAD9MFT5</accession>
<protein>
    <recommendedName>
        <fullName evidence="3">Integrase catalytic domain-containing protein</fullName>
    </recommendedName>
</protein>
<feature type="compositionally biased region" description="Basic residues" evidence="2">
    <location>
        <begin position="184"/>
        <end position="195"/>
    </location>
</feature>
<feature type="compositionally biased region" description="Basic residues" evidence="2">
    <location>
        <begin position="131"/>
        <end position="141"/>
    </location>
</feature>
<dbReference type="Gene3D" id="3.30.420.10">
    <property type="entry name" value="Ribonuclease H-like superfamily/Ribonuclease H"/>
    <property type="match status" value="1"/>
</dbReference>
<feature type="domain" description="Integrase catalytic" evidence="3">
    <location>
        <begin position="403"/>
        <end position="535"/>
    </location>
</feature>
<dbReference type="InterPro" id="IPR012337">
    <property type="entry name" value="RNaseH-like_sf"/>
</dbReference>
<feature type="compositionally biased region" description="Low complexity" evidence="2">
    <location>
        <begin position="117"/>
        <end position="130"/>
    </location>
</feature>
<evidence type="ECO:0000313" key="5">
    <source>
        <dbReference type="Proteomes" id="UP001217918"/>
    </source>
</evidence>
<reference evidence="4" key="1">
    <citation type="journal article" date="2023" name="Mol. Plant Microbe Interact.">
        <title>Elucidating the Obligate Nature and Biological Capacity of an Invasive Fungal Corn Pathogen.</title>
        <authorList>
            <person name="MacCready J.S."/>
            <person name="Roggenkamp E.M."/>
            <person name="Gdanetz K."/>
            <person name="Chilvers M.I."/>
        </authorList>
    </citation>
    <scope>NUCLEOTIDE SEQUENCE</scope>
    <source>
        <strain evidence="4">PM02</strain>
    </source>
</reference>
<evidence type="ECO:0000256" key="1">
    <source>
        <dbReference type="ARBA" id="ARBA00022884"/>
    </source>
</evidence>
<feature type="region of interest" description="Disordered" evidence="2">
    <location>
        <begin position="629"/>
        <end position="669"/>
    </location>
</feature>
<feature type="region of interest" description="Disordered" evidence="2">
    <location>
        <begin position="182"/>
        <end position="217"/>
    </location>
</feature>
<keyword evidence="1" id="KW-0694">RNA-binding</keyword>
<sequence>MLLRNSLSSSPRAAISWIYIPSKALKLLVRQYSRPIESKKEDVYNEFHALTFSTYKKGLSAFNAEFNGHLAKLTMAKIDIDPSLILNYLNIEYLMADILEESRNLATEAYRVAYVANSSKSTPNSNSNPSKKGKNKKKGMKKASYNVEGQNYSAKSAEQAFFMLGSYNLAIEEEEEFDFSSNSRYKKRKDFKGKGLKTSSNKAKYKDNQPRRRPRDPALYNSWLYNTGSIDHISNSKERFTTLTPNIGQLSPINTGNSPISPAGIGSIILEVLSRKAPPTYTKLCNKIVVEIPSNSIRKEDYRPIIEDAIVSEAIEPNKRYKLRNSPAKGTTLEGIGPSLRGKRPCRPEPKPLTGTRDPPYVLREPVIEGNKVVEKAISSPTLKEPNIGHIGLRLLKKTSSITKGLPNFDKIKEADFHCSSCYRDLIEGDTVEIRPRPYNRNPIVLLLVDRKSRYRWVFNLPNKSGPIVANAIEGFFRGLRNGFSRYPTKFHFDGGTEITDLLTTWLAKRGIKFSTSVPYIYEQNGLVERLVRVILDQRYRAIGARGEAIIPLEKRSKSLKFTSRTEECKLLAVLGSKTYLVYIPSRRAVLKTPTVKFIEDNTVLSQPTDNTALEGELVDLDLDLEGAVSPDPSNLNTEKPISIEIGPSKLEPYESSSNSKLDKPLPDKPINPVIVESIRPTISIRKPKLPEAFP</sequence>
<dbReference type="InterPro" id="IPR001584">
    <property type="entry name" value="Integrase_cat-core"/>
</dbReference>
<comment type="caution">
    <text evidence="4">The sequence shown here is derived from an EMBL/GenBank/DDBJ whole genome shotgun (WGS) entry which is preliminary data.</text>
</comment>
<dbReference type="InterPro" id="IPR036397">
    <property type="entry name" value="RNaseH_sf"/>
</dbReference>
<feature type="region of interest" description="Disordered" evidence="2">
    <location>
        <begin position="117"/>
        <end position="143"/>
    </location>
</feature>